<dbReference type="CDD" id="cd05402">
    <property type="entry name" value="NT_PAP_TUTase"/>
    <property type="match status" value="1"/>
</dbReference>
<feature type="region of interest" description="Disordered" evidence="1">
    <location>
        <begin position="1135"/>
        <end position="1246"/>
    </location>
</feature>
<dbReference type="OrthoDB" id="273917at2759"/>
<accession>A0A1Q3BSU6</accession>
<feature type="compositionally biased region" description="Low complexity" evidence="1">
    <location>
        <begin position="829"/>
        <end position="852"/>
    </location>
</feature>
<feature type="region of interest" description="Disordered" evidence="1">
    <location>
        <begin position="1295"/>
        <end position="1366"/>
    </location>
</feature>
<feature type="compositionally biased region" description="Basic and acidic residues" evidence="1">
    <location>
        <begin position="419"/>
        <end position="428"/>
    </location>
</feature>
<feature type="region of interest" description="Disordered" evidence="1">
    <location>
        <begin position="515"/>
        <end position="549"/>
    </location>
</feature>
<feature type="region of interest" description="Disordered" evidence="1">
    <location>
        <begin position="412"/>
        <end position="500"/>
    </location>
</feature>
<sequence length="1366" mass="151444">MGENEGWAEPPSGLLPNGLLPTEAASVIQPLDLHRWVKAEERTAELIACIQPNPPSEERRNAVADYVQRLIIKCFPCQVFTFGSVPLKTYLPDGDIDLTAFSKTQNIKETWAHQVRDMLQNEEKNENAEFHVKEVQYIQAEVKIIKCLVENIVVDISFNQLGGLCTLCFLEEVDHLINQNHLFKRSIILIKAWCYYESRILGAHHGLISTYALETLVLYIFHVFNNSFTGPLEVLYRFLEFFSKFDWDNFCVSLWGPVPISSLPDVTAEPPRKDGGELLLSKLFLDACSSVYAVFPGGLENQGQPFVSKHFNVIDPLRINNNLGRSVSKGNFYRIRSAFAFGAKRLARLLDCPKEDLYYEVNQFFMNTWERHGSGHRPDVPRNEVRHLRLSNPDHLHGTENLRNNSISKRNEFSSGHEAQVDRMHGSHDAPSQHGNHPSESTSRATDVSTVPRTQSQKNYGNLNNTKTTDQIKQDISSNQSVHNDKIQRSSKPDNFVSDVQGRFPFARTRSSPELTEMFGEVSSQGRRNRAPESGKGHFSSTRMDNSRRKNLESDALVSHGIRSSADDPSSVRHISSRESIDDVGDTHIFHDGSASSAMGEEFSSVGTHGMHQEEQDCGNMMASSSAHNFNRHVNVPLNLASAPLPLPIPSSILASMGYTQRNLGGMVPSNFPFIESPWGANMQFPHGLVSSTLNHYFPGIGLASNPEVSVDPGNENFISVEVNPAEIDPELWHEQDRGSIGGFDLDNGSPEILQLDDKQQSTSAGYNFVPSSRSSGSGGSTRVQQKTSKENRRSVREDHLDNLKYPDHRVNEIYLDEITASSRSIPASHTSSVRSKTSSESSWEGSSATVSKSVREKRGRKTASSAMPSATYGKGKNVSEHSFTQADDDTRDWIPLPTMSTEMSERNAGPQSVASFHVPRHQIHGLEPTQSSGSDSLIPFGPVLLGHGSRQRTMDNSGVVPFAFYPTGPPVPFVTMLPVYNFPAETGNSEASTSHFTRDEGPDNNDPGQNFDPSDALDHPEMLSTSNSMSTAPVELLEHKSDILNGDFASHWHNLQFGRFCQNSRPPSPMSFPSPVVLPRFPWDNPGRPLSANMNLFTQLTGYGPHIVPVAPVQSVSGRPAGVYQRYVDEMPRYRSGTGTYLPNPKVPAREWHSSSRRGNYNYDRIDHHNDREGNWNSKSRAPGRSRSQADKSSPRADRLAASESRAERPWGSHRHDILPSSQSQNNPIRSNSTHSGPPSMAYGMYQLPVNPGGVSSNGPSIPSVVMLYQYDENAGYSSVEQLEFGSLGPVGGSGVNEASQHSAGSRSSRTFEEQRYHGRSAQHSSPDQPSSPHLPRSVAQRNYELKDEDFPPLAFPNQGGNEGW</sequence>
<evidence type="ECO:0000313" key="4">
    <source>
        <dbReference type="EMBL" id="GAV70823.1"/>
    </source>
</evidence>
<protein>
    <recommendedName>
        <fullName evidence="6">Polymerase nucleotidyl transferase domain-containing protein</fullName>
    </recommendedName>
</protein>
<dbReference type="SUPFAM" id="SSF81301">
    <property type="entry name" value="Nucleotidyltransferase"/>
    <property type="match status" value="1"/>
</dbReference>
<evidence type="ECO:0000259" key="3">
    <source>
        <dbReference type="Pfam" id="PF26180"/>
    </source>
</evidence>
<evidence type="ECO:0000256" key="1">
    <source>
        <dbReference type="SAM" id="MobiDB-lite"/>
    </source>
</evidence>
<dbReference type="InParanoid" id="A0A1Q3BSU6"/>
<evidence type="ECO:0000313" key="5">
    <source>
        <dbReference type="Proteomes" id="UP000187406"/>
    </source>
</evidence>
<dbReference type="InterPro" id="IPR054708">
    <property type="entry name" value="MTPAP-like_central"/>
</dbReference>
<dbReference type="Pfam" id="PF26180">
    <property type="entry name" value="PAP-OAS1"/>
    <property type="match status" value="1"/>
</dbReference>
<dbReference type="InterPro" id="IPR043519">
    <property type="entry name" value="NT_sf"/>
</dbReference>
<evidence type="ECO:0008006" key="6">
    <source>
        <dbReference type="Google" id="ProtNLM"/>
    </source>
</evidence>
<gene>
    <name evidence="4" type="ORF">CFOL_v3_14321</name>
</gene>
<feature type="compositionally biased region" description="Basic and acidic residues" evidence="1">
    <location>
        <begin position="483"/>
        <end position="492"/>
    </location>
</feature>
<feature type="region of interest" description="Disordered" evidence="1">
    <location>
        <begin position="759"/>
        <end position="805"/>
    </location>
</feature>
<dbReference type="Gene3D" id="3.30.460.10">
    <property type="entry name" value="Beta Polymerase, domain 2"/>
    <property type="match status" value="1"/>
</dbReference>
<organism evidence="4 5">
    <name type="scientific">Cephalotus follicularis</name>
    <name type="common">Albany pitcher plant</name>
    <dbReference type="NCBI Taxonomy" id="3775"/>
    <lineage>
        <taxon>Eukaryota</taxon>
        <taxon>Viridiplantae</taxon>
        <taxon>Streptophyta</taxon>
        <taxon>Embryophyta</taxon>
        <taxon>Tracheophyta</taxon>
        <taxon>Spermatophyta</taxon>
        <taxon>Magnoliopsida</taxon>
        <taxon>eudicotyledons</taxon>
        <taxon>Gunneridae</taxon>
        <taxon>Pentapetalae</taxon>
        <taxon>rosids</taxon>
        <taxon>fabids</taxon>
        <taxon>Oxalidales</taxon>
        <taxon>Cephalotaceae</taxon>
        <taxon>Cephalotus</taxon>
    </lineage>
</organism>
<feature type="compositionally biased region" description="Basic and acidic residues" evidence="1">
    <location>
        <begin position="1165"/>
        <end position="1175"/>
    </location>
</feature>
<feature type="compositionally biased region" description="Basic and acidic residues" evidence="1">
    <location>
        <begin position="788"/>
        <end position="805"/>
    </location>
</feature>
<keyword evidence="5" id="KW-1185">Reference proteome</keyword>
<dbReference type="STRING" id="3775.A0A1Q3BSU6"/>
<proteinExistence type="predicted"/>
<evidence type="ECO:0000259" key="2">
    <source>
        <dbReference type="Pfam" id="PF22600"/>
    </source>
</evidence>
<feature type="domain" description="PAP/OAS1 substrate-binding-related" evidence="3">
    <location>
        <begin position="177"/>
        <end position="369"/>
    </location>
</feature>
<feature type="compositionally biased region" description="Low complexity" evidence="1">
    <location>
        <begin position="1324"/>
        <end position="1337"/>
    </location>
</feature>
<dbReference type="PANTHER" id="PTHR45979">
    <property type="entry name" value="PAP/OAS1 SUBSTRATE-BINDING DOMAIN SUPERFAMILY"/>
    <property type="match status" value="1"/>
</dbReference>
<comment type="caution">
    <text evidence="4">The sequence shown here is derived from an EMBL/GenBank/DDBJ whole genome shotgun (WGS) entry which is preliminary data.</text>
</comment>
<dbReference type="FunFam" id="1.10.1410.10:FF:000013">
    <property type="entry name" value="PAP/OAS1 substrate-binding domain superfamily"/>
    <property type="match status" value="1"/>
</dbReference>
<feature type="compositionally biased region" description="Polar residues" evidence="1">
    <location>
        <begin position="1298"/>
        <end position="1310"/>
    </location>
</feature>
<reference evidence="5" key="1">
    <citation type="submission" date="2016-04" db="EMBL/GenBank/DDBJ databases">
        <title>Cephalotus genome sequencing.</title>
        <authorList>
            <person name="Fukushima K."/>
            <person name="Hasebe M."/>
            <person name="Fang X."/>
        </authorList>
    </citation>
    <scope>NUCLEOTIDE SEQUENCE [LARGE SCALE GENOMIC DNA]</scope>
    <source>
        <strain evidence="5">cv. St1</strain>
    </source>
</reference>
<dbReference type="SUPFAM" id="SSF81631">
    <property type="entry name" value="PAP/OAS1 substrate-binding domain"/>
    <property type="match status" value="1"/>
</dbReference>
<dbReference type="FunFam" id="3.30.460.10:FF:000046">
    <property type="entry name" value="PAP/OAS1 substrate-binding domain superfamily"/>
    <property type="match status" value="1"/>
</dbReference>
<name>A0A1Q3BSU6_CEPFO</name>
<feature type="compositionally biased region" description="Basic and acidic residues" evidence="1">
    <location>
        <begin position="1189"/>
        <end position="1219"/>
    </location>
</feature>
<feature type="compositionally biased region" description="Polar residues" evidence="1">
    <location>
        <begin position="1221"/>
        <end position="1238"/>
    </location>
</feature>
<feature type="domain" description="Poly(A) RNA polymerase mitochondrial-like central palm" evidence="2">
    <location>
        <begin position="44"/>
        <end position="164"/>
    </location>
</feature>
<dbReference type="PANTHER" id="PTHR45979:SF30">
    <property type="entry name" value="NUCLEOTIDYLTRANSFERASE"/>
    <property type="match status" value="1"/>
</dbReference>
<dbReference type="EMBL" id="BDDD01000843">
    <property type="protein sequence ID" value="GAV70823.1"/>
    <property type="molecule type" value="Genomic_DNA"/>
</dbReference>
<feature type="region of interest" description="Disordered" evidence="1">
    <location>
        <begin position="989"/>
        <end position="1029"/>
    </location>
</feature>
<dbReference type="Proteomes" id="UP000187406">
    <property type="component" value="Unassembled WGS sequence"/>
</dbReference>
<dbReference type="Pfam" id="PF22600">
    <property type="entry name" value="MTPAP-like_central"/>
    <property type="match status" value="1"/>
</dbReference>
<dbReference type="InterPro" id="IPR058921">
    <property type="entry name" value="PAP/OAS1-rel"/>
</dbReference>
<dbReference type="InterPro" id="IPR058920">
    <property type="entry name" value="PAP-OAS1-bd-rel"/>
</dbReference>
<dbReference type="FunCoup" id="A0A1Q3BSU6">
    <property type="interactions" value="1894"/>
</dbReference>
<feature type="compositionally biased region" description="Polar residues" evidence="1">
    <location>
        <begin position="433"/>
        <end position="482"/>
    </location>
</feature>
<dbReference type="Gene3D" id="1.10.1410.10">
    <property type="match status" value="1"/>
</dbReference>
<feature type="region of interest" description="Disordered" evidence="1">
    <location>
        <begin position="824"/>
        <end position="878"/>
    </location>
</feature>